<organism evidence="2 3">
    <name type="scientific">Pseudomonas capsici</name>
    <dbReference type="NCBI Taxonomy" id="2810614"/>
    <lineage>
        <taxon>Bacteria</taxon>
        <taxon>Pseudomonadati</taxon>
        <taxon>Pseudomonadota</taxon>
        <taxon>Gammaproteobacteria</taxon>
        <taxon>Pseudomonadales</taxon>
        <taxon>Pseudomonadaceae</taxon>
        <taxon>Pseudomonas</taxon>
    </lineage>
</organism>
<feature type="compositionally biased region" description="Polar residues" evidence="1">
    <location>
        <begin position="1"/>
        <end position="18"/>
    </location>
</feature>
<feature type="region of interest" description="Disordered" evidence="1">
    <location>
        <begin position="167"/>
        <end position="220"/>
    </location>
</feature>
<dbReference type="RefSeq" id="WP_201012191.1">
    <property type="nucleotide sequence ID" value="NZ_JAFGZD010000010.1"/>
</dbReference>
<reference evidence="2 3" key="1">
    <citation type="submission" date="2022-10" db="EMBL/GenBank/DDBJ databases">
        <title>Characterization of Pseudomonas capsici strains from pepper and tomato in Georgia.</title>
        <authorList>
            <person name="Zhao M."/>
            <person name="Dutta B."/>
        </authorList>
    </citation>
    <scope>NUCLEOTIDE SEQUENCE [LARGE SCALE GENOMIC DNA]</scope>
    <source>
        <strain evidence="2 3">Pc20-5</strain>
    </source>
</reference>
<evidence type="ECO:0000313" key="3">
    <source>
        <dbReference type="Proteomes" id="UP001207294"/>
    </source>
</evidence>
<name>A0ABT3BTS8_9PSED</name>
<dbReference type="EMBL" id="JAOXML010000002">
    <property type="protein sequence ID" value="MCV4375747.1"/>
    <property type="molecule type" value="Genomic_DNA"/>
</dbReference>
<feature type="region of interest" description="Disordered" evidence="1">
    <location>
        <begin position="141"/>
        <end position="160"/>
    </location>
</feature>
<feature type="region of interest" description="Disordered" evidence="1">
    <location>
        <begin position="1"/>
        <end position="44"/>
    </location>
</feature>
<dbReference type="Proteomes" id="UP001207294">
    <property type="component" value="Unassembled WGS sequence"/>
</dbReference>
<sequence length="220" mass="22916">MATINEPSISGNAQTGKTGQEPVPGLHDDALNPVDSTKQQGNAPFDQYRDTAADQIDNLANDAQSAASQISNNDTLGLSRYVSEIAQSLNGMAEKLRGKNTDELLQDAGRLARDNPMLFIGGSVALGLGLSRILKASIPAADTPSSASDTSTAAYDPISPSTLAAEEMVATHPHSDDVLHSARPGMGIPDSPAATEFNDDPVDDLSRTGSTRDDLSKGDV</sequence>
<evidence type="ECO:0000313" key="2">
    <source>
        <dbReference type="EMBL" id="MCV4375747.1"/>
    </source>
</evidence>
<feature type="compositionally biased region" description="Low complexity" evidence="1">
    <location>
        <begin position="141"/>
        <end position="157"/>
    </location>
</feature>
<comment type="caution">
    <text evidence="2">The sequence shown here is derived from an EMBL/GenBank/DDBJ whole genome shotgun (WGS) entry which is preliminary data.</text>
</comment>
<feature type="compositionally biased region" description="Basic and acidic residues" evidence="1">
    <location>
        <begin position="204"/>
        <end position="220"/>
    </location>
</feature>
<dbReference type="GeneID" id="93562282"/>
<proteinExistence type="predicted"/>
<accession>A0ABT3BTS8</accession>
<keyword evidence="3" id="KW-1185">Reference proteome</keyword>
<evidence type="ECO:0000256" key="1">
    <source>
        <dbReference type="SAM" id="MobiDB-lite"/>
    </source>
</evidence>
<protein>
    <submittedName>
        <fullName evidence="2">Uncharacterized protein</fullName>
    </submittedName>
</protein>
<gene>
    <name evidence="2" type="ORF">OH718_03955</name>
</gene>